<keyword evidence="7" id="KW-0812">Transmembrane</keyword>
<dbReference type="GO" id="GO:0004674">
    <property type="term" value="F:protein serine/threonine kinase activity"/>
    <property type="evidence" value="ECO:0007669"/>
    <property type="project" value="UniProtKB-KW"/>
</dbReference>
<organism evidence="11">
    <name type="scientific">Selaginella moellendorffii</name>
    <name type="common">Spikemoss</name>
    <dbReference type="NCBI Taxonomy" id="88036"/>
    <lineage>
        <taxon>Eukaryota</taxon>
        <taxon>Viridiplantae</taxon>
        <taxon>Streptophyta</taxon>
        <taxon>Embryophyta</taxon>
        <taxon>Tracheophyta</taxon>
        <taxon>Lycopodiopsida</taxon>
        <taxon>Selaginellales</taxon>
        <taxon>Selaginellaceae</taxon>
        <taxon>Selaginella</taxon>
    </lineage>
</organism>
<dbReference type="InterPro" id="IPR008271">
    <property type="entry name" value="Ser/Thr_kinase_AS"/>
</dbReference>
<dbReference type="KEGG" id="smo:SELMODRAFT_428008"/>
<dbReference type="SMART" id="SM00220">
    <property type="entry name" value="S_TKc"/>
    <property type="match status" value="1"/>
</dbReference>
<dbReference type="HOGENOM" id="CLU_000288_116_2_1"/>
<evidence type="ECO:0000313" key="10">
    <source>
        <dbReference type="EMBL" id="EFJ09488.1"/>
    </source>
</evidence>
<proteinExistence type="predicted"/>
<dbReference type="InParanoid" id="D8T1E9"/>
<dbReference type="FunFam" id="3.30.200.20:FF:000178">
    <property type="entry name" value="serine/threonine-protein kinase PBS1-like"/>
    <property type="match status" value="1"/>
</dbReference>
<gene>
    <name evidence="10" type="ORF">SELMODRAFT_428008</name>
</gene>
<dbReference type="PROSITE" id="PS50011">
    <property type="entry name" value="PROTEIN_KINASE_DOM"/>
    <property type="match status" value="1"/>
</dbReference>
<dbReference type="GO" id="GO:0005524">
    <property type="term" value="F:ATP binding"/>
    <property type="evidence" value="ECO:0007669"/>
    <property type="project" value="UniProtKB-UniRule"/>
</dbReference>
<feature type="binding site" evidence="6">
    <location>
        <position position="439"/>
    </location>
    <ligand>
        <name>ATP</name>
        <dbReference type="ChEBI" id="CHEBI:30616"/>
    </ligand>
</feature>
<keyword evidence="7" id="KW-0472">Membrane</keyword>
<dbReference type="Gramene" id="EFJ09488">
    <property type="protein sequence ID" value="EFJ09488"/>
    <property type="gene ID" value="SELMODRAFT_428008"/>
</dbReference>
<keyword evidence="2 8" id="KW-0732">Signal</keyword>
<accession>D8T1E9</accession>
<dbReference type="FunFam" id="1.10.510.10:FF:000537">
    <property type="entry name" value="Putative receptor-like protein kinase"/>
    <property type="match status" value="1"/>
</dbReference>
<dbReference type="PANTHER" id="PTHR47976:SF100">
    <property type="entry name" value="PROTEIN KINASE DOMAIN-CONTAINING PROTEIN"/>
    <property type="match status" value="1"/>
</dbReference>
<protein>
    <recommendedName>
        <fullName evidence="9">Protein kinase domain-containing protein</fullName>
    </recommendedName>
</protein>
<keyword evidence="5 6" id="KW-0067">ATP-binding</keyword>
<dbReference type="CDD" id="cd14066">
    <property type="entry name" value="STKc_IRAK"/>
    <property type="match status" value="1"/>
</dbReference>
<evidence type="ECO:0000313" key="11">
    <source>
        <dbReference type="Proteomes" id="UP000001514"/>
    </source>
</evidence>
<feature type="transmembrane region" description="Helical" evidence="7">
    <location>
        <begin position="354"/>
        <end position="374"/>
    </location>
</feature>
<keyword evidence="4" id="KW-0418">Kinase</keyword>
<dbReference type="AlphaFoldDB" id="D8T1E9"/>
<keyword evidence="3 6" id="KW-0547">Nucleotide-binding</keyword>
<dbReference type="PANTHER" id="PTHR47976">
    <property type="entry name" value="G-TYPE LECTIN S-RECEPTOR-LIKE SERINE/THREONINE-PROTEIN KINASE SD2-5"/>
    <property type="match status" value="1"/>
</dbReference>
<dbReference type="Gene3D" id="1.10.510.10">
    <property type="entry name" value="Transferase(Phosphotransferase) domain 1"/>
    <property type="match status" value="1"/>
</dbReference>
<dbReference type="eggNOG" id="ENOG502QUNW">
    <property type="taxonomic scope" value="Eukaryota"/>
</dbReference>
<evidence type="ECO:0000256" key="7">
    <source>
        <dbReference type="SAM" id="Phobius"/>
    </source>
</evidence>
<evidence type="ECO:0000256" key="3">
    <source>
        <dbReference type="ARBA" id="ARBA00022741"/>
    </source>
</evidence>
<dbReference type="STRING" id="88036.D8T1E9"/>
<keyword evidence="7" id="KW-1133">Transmembrane helix</keyword>
<evidence type="ECO:0000256" key="1">
    <source>
        <dbReference type="ARBA" id="ARBA00022679"/>
    </source>
</evidence>
<dbReference type="SUPFAM" id="SSF56112">
    <property type="entry name" value="Protein kinase-like (PK-like)"/>
    <property type="match status" value="1"/>
</dbReference>
<reference evidence="10 11" key="1">
    <citation type="journal article" date="2011" name="Science">
        <title>The Selaginella genome identifies genetic changes associated with the evolution of vascular plants.</title>
        <authorList>
            <person name="Banks J.A."/>
            <person name="Nishiyama T."/>
            <person name="Hasebe M."/>
            <person name="Bowman J.L."/>
            <person name="Gribskov M."/>
            <person name="dePamphilis C."/>
            <person name="Albert V.A."/>
            <person name="Aono N."/>
            <person name="Aoyama T."/>
            <person name="Ambrose B.A."/>
            <person name="Ashton N.W."/>
            <person name="Axtell M.J."/>
            <person name="Barker E."/>
            <person name="Barker M.S."/>
            <person name="Bennetzen J.L."/>
            <person name="Bonawitz N.D."/>
            <person name="Chapple C."/>
            <person name="Cheng C."/>
            <person name="Correa L.G."/>
            <person name="Dacre M."/>
            <person name="DeBarry J."/>
            <person name="Dreyer I."/>
            <person name="Elias M."/>
            <person name="Engstrom E.M."/>
            <person name="Estelle M."/>
            <person name="Feng L."/>
            <person name="Finet C."/>
            <person name="Floyd S.K."/>
            <person name="Frommer W.B."/>
            <person name="Fujita T."/>
            <person name="Gramzow L."/>
            <person name="Gutensohn M."/>
            <person name="Harholt J."/>
            <person name="Hattori M."/>
            <person name="Heyl A."/>
            <person name="Hirai T."/>
            <person name="Hiwatashi Y."/>
            <person name="Ishikawa M."/>
            <person name="Iwata M."/>
            <person name="Karol K.G."/>
            <person name="Koehler B."/>
            <person name="Kolukisaoglu U."/>
            <person name="Kubo M."/>
            <person name="Kurata T."/>
            <person name="Lalonde S."/>
            <person name="Li K."/>
            <person name="Li Y."/>
            <person name="Litt A."/>
            <person name="Lyons E."/>
            <person name="Manning G."/>
            <person name="Maruyama T."/>
            <person name="Michael T.P."/>
            <person name="Mikami K."/>
            <person name="Miyazaki S."/>
            <person name="Morinaga S."/>
            <person name="Murata T."/>
            <person name="Mueller-Roeber B."/>
            <person name="Nelson D.R."/>
            <person name="Obara M."/>
            <person name="Oguri Y."/>
            <person name="Olmstead R.G."/>
            <person name="Onodera N."/>
            <person name="Petersen B.L."/>
            <person name="Pils B."/>
            <person name="Prigge M."/>
            <person name="Rensing S.A."/>
            <person name="Riano-Pachon D.M."/>
            <person name="Roberts A.W."/>
            <person name="Sato Y."/>
            <person name="Scheller H.V."/>
            <person name="Schulz B."/>
            <person name="Schulz C."/>
            <person name="Shakirov E.V."/>
            <person name="Shibagaki N."/>
            <person name="Shinohara N."/>
            <person name="Shippen D.E."/>
            <person name="Soerensen I."/>
            <person name="Sotooka R."/>
            <person name="Sugimoto N."/>
            <person name="Sugita M."/>
            <person name="Sumikawa N."/>
            <person name="Tanurdzic M."/>
            <person name="Theissen G."/>
            <person name="Ulvskov P."/>
            <person name="Wakazuki S."/>
            <person name="Weng J.K."/>
            <person name="Willats W.W."/>
            <person name="Wipf D."/>
            <person name="Wolf P.G."/>
            <person name="Yang L."/>
            <person name="Zimmer A.D."/>
            <person name="Zhu Q."/>
            <person name="Mitros T."/>
            <person name="Hellsten U."/>
            <person name="Loque D."/>
            <person name="Otillar R."/>
            <person name="Salamov A."/>
            <person name="Schmutz J."/>
            <person name="Shapiro H."/>
            <person name="Lindquist E."/>
            <person name="Lucas S."/>
            <person name="Rokhsar D."/>
            <person name="Grigoriev I.V."/>
        </authorList>
    </citation>
    <scope>NUCLEOTIDE SEQUENCE [LARGE SCALE GENOMIC DNA]</scope>
</reference>
<evidence type="ECO:0000256" key="5">
    <source>
        <dbReference type="ARBA" id="ARBA00022840"/>
    </source>
</evidence>
<keyword evidence="11" id="KW-1185">Reference proteome</keyword>
<feature type="chain" id="PRO_5003123219" description="Protein kinase domain-containing protein" evidence="8">
    <location>
        <begin position="21"/>
        <end position="740"/>
    </location>
</feature>
<evidence type="ECO:0000259" key="9">
    <source>
        <dbReference type="PROSITE" id="PS50011"/>
    </source>
</evidence>
<dbReference type="InterPro" id="IPR017441">
    <property type="entry name" value="Protein_kinase_ATP_BS"/>
</dbReference>
<evidence type="ECO:0000256" key="8">
    <source>
        <dbReference type="SAM" id="SignalP"/>
    </source>
</evidence>
<dbReference type="Gene3D" id="3.30.200.20">
    <property type="entry name" value="Phosphorylase Kinase, domain 1"/>
    <property type="match status" value="1"/>
</dbReference>
<sequence length="740" mass="82895">MQRFLFIFIVLLLSFSLLRATPHDVYATPSTIWRIGYLSNIVIKGPIGIFAKPMTLGFSTPCVLVSCKNDPLYYLSISMPIDSPDSQSQGATVVWRATPRPVRLGAYLNFTIDGDLVLRDFDGSFVCNLQIRKSYDPVDYYTPTFSTVTFSPVTDLSGYQLLKLYPDGGLRFTSQSYSSNTSNTTSLNALFTAKTLPPSCGPAWLPREYQCDCLELEEENSSMRASISGDKKICKFDEQPQECGKYDFSQHEMVEARNYYYNDHAPFGHLYTLHNVTPVKCRALCINNCTCKAVLIDEKTSTCFQMSEVFALNRTHNPASPALSLSLKVHHAPKLSFSRSSPQYLSTHRRAKPAIVVVLSATTIGIIIVAIVIWKKQINSYLKHYGQSFPSGSAEDGLRDFTYSELYTATKGFSNKIGSGGFGIVYEGVLQDGFKVAVKRIENSNQGHKQFKAEVRVIGSINHKNLVQLKGFCSHSACYFLVYEYVANGSLDKWIYSQEKLGWDTRFAIIVDIAKGISYLHDECTTRVLHLDIKPQNILLDENFGVKIADFGLSRMVEKGEMSNVMTMVRGTPGYMAPEWLQLRVSDKLDVYSFGIVVLEVATGLQALHTCVSCGTSPRFLTAWIVNNLRTGKMVQMLDKKLQQEMDDTSRKVQVEKLLRIGVWCIQPDPRQRPAMVDVVKMLEGSAEVSDPPLPPPEACNKVDTSLSLNILMEMINQQMTRPRVARGCLPLLTERRSAN</sequence>
<dbReference type="Pfam" id="PF00069">
    <property type="entry name" value="Pkinase"/>
    <property type="match status" value="1"/>
</dbReference>
<evidence type="ECO:0000256" key="2">
    <source>
        <dbReference type="ARBA" id="ARBA00022729"/>
    </source>
</evidence>
<dbReference type="Proteomes" id="UP000001514">
    <property type="component" value="Unassembled WGS sequence"/>
</dbReference>
<feature type="signal peptide" evidence="8">
    <location>
        <begin position="1"/>
        <end position="20"/>
    </location>
</feature>
<dbReference type="InterPro" id="IPR051343">
    <property type="entry name" value="G-type_lectin_kinases/EP1-like"/>
</dbReference>
<keyword evidence="1" id="KW-0808">Transferase</keyword>
<dbReference type="InterPro" id="IPR000719">
    <property type="entry name" value="Prot_kinase_dom"/>
</dbReference>
<dbReference type="InterPro" id="IPR011009">
    <property type="entry name" value="Kinase-like_dom_sf"/>
</dbReference>
<evidence type="ECO:0000256" key="4">
    <source>
        <dbReference type="ARBA" id="ARBA00022777"/>
    </source>
</evidence>
<dbReference type="PROSITE" id="PS00107">
    <property type="entry name" value="PROTEIN_KINASE_ATP"/>
    <property type="match status" value="1"/>
</dbReference>
<dbReference type="EMBL" id="GL377662">
    <property type="protein sequence ID" value="EFJ09488.1"/>
    <property type="molecule type" value="Genomic_DNA"/>
</dbReference>
<feature type="domain" description="Protein kinase" evidence="9">
    <location>
        <begin position="411"/>
        <end position="694"/>
    </location>
</feature>
<evidence type="ECO:0000256" key="6">
    <source>
        <dbReference type="PROSITE-ProRule" id="PRU10141"/>
    </source>
</evidence>
<name>D8T1E9_SELML</name>
<dbReference type="PROSITE" id="PS00108">
    <property type="entry name" value="PROTEIN_KINASE_ST"/>
    <property type="match status" value="1"/>
</dbReference>